<feature type="domain" description="RRM" evidence="3">
    <location>
        <begin position="38"/>
        <end position="106"/>
    </location>
</feature>
<dbReference type="Proteomes" id="UP000070544">
    <property type="component" value="Unassembled WGS sequence"/>
</dbReference>
<feature type="region of interest" description="Disordered" evidence="2">
    <location>
        <begin position="260"/>
        <end position="329"/>
    </location>
</feature>
<feature type="compositionally biased region" description="Polar residues" evidence="2">
    <location>
        <begin position="311"/>
        <end position="320"/>
    </location>
</feature>
<sequence>MGGGIGRGYVNAGGMVGVPQDAFPADVDIERMQKPARVVLVENLPAWVSTAGLWKVFEPHTTIRRLYRPTHPPTTAFLCFHDLRCAQSALLKLRDMQPGGQPLKARFVDERAVAVFGTVDAQEVEDIIGNKGLVWFLKVDGIGGNDPVKGLQNVCSAFGPLRRVFEVPTGVCAEFWDVRAARRCADECSSVGGVEVEGIHYEVSFVAPNVLDSDVPSATPGSSQHGTPASSTPVASPMPNHLRPPAPARAVLSFSDYEELRRRHGGGSGASSAANSPQRRSLPVPDDPPSGSSPSYSDREGDPSPTPDTIPGTTAGSTRVGSPALLGIHPPQVEDLGEISAYLSGPLRSARPLSHVSAVSDYGPEPQGSTSLGAPVDQSGYLSAPENDHRSMLGAVPFSGATLHEFPRRGGPKGCAENPTPGPRMIPKANEINLWRVMMGLDKRTTCMIRNIPNKYSQQMLIDFVDETHRGHYDFLYLRIDFKNQCNVGYAFINFIEPSSIVSFAHKVVGRKWSKFNSDKICTLSYANIQGKTALIEKFRNSSVMLEDPTYRPKLFHHSGPLRGNEAPFPPPTILLRKSPNAAASLAAGSRESTYSRDSAYGSIRESMHDFGDQSGPLFGYLAAQEEDRAMLALAAARRVSDGGMFGELSNQFSSLGISGTGPVFASRPEW</sequence>
<evidence type="ECO:0000256" key="1">
    <source>
        <dbReference type="ARBA" id="ARBA00022884"/>
    </source>
</evidence>
<keyword evidence="5" id="KW-1185">Reference proteome</keyword>
<dbReference type="InterPro" id="IPR007201">
    <property type="entry name" value="Mei2-like_Rrm_C"/>
</dbReference>
<dbReference type="SUPFAM" id="SSF54928">
    <property type="entry name" value="RNA-binding domain, RBD"/>
    <property type="match status" value="1"/>
</dbReference>
<feature type="compositionally biased region" description="Low complexity" evidence="2">
    <location>
        <begin position="281"/>
        <end position="296"/>
    </location>
</feature>
<dbReference type="CDD" id="cd12532">
    <property type="entry name" value="RRM3_MEI2_fungi"/>
    <property type="match status" value="1"/>
</dbReference>
<evidence type="ECO:0000259" key="3">
    <source>
        <dbReference type="SMART" id="SM00360"/>
    </source>
</evidence>
<dbReference type="STRING" id="1344416.A0A139ABG6"/>
<name>A0A139ABG6_GONPJ</name>
<gene>
    <name evidence="4" type="ORF">M427DRAFT_354935</name>
</gene>
<dbReference type="Gene3D" id="3.30.70.330">
    <property type="match status" value="1"/>
</dbReference>
<proteinExistence type="predicted"/>
<protein>
    <recommendedName>
        <fullName evidence="3">RRM domain-containing protein</fullName>
    </recommendedName>
</protein>
<dbReference type="AlphaFoldDB" id="A0A139ABG6"/>
<evidence type="ECO:0000256" key="2">
    <source>
        <dbReference type="SAM" id="MobiDB-lite"/>
    </source>
</evidence>
<dbReference type="InterPro" id="IPR012677">
    <property type="entry name" value="Nucleotide-bd_a/b_plait_sf"/>
</dbReference>
<accession>A0A139ABG6</accession>
<dbReference type="SMART" id="SM00360">
    <property type="entry name" value="RRM"/>
    <property type="match status" value="1"/>
</dbReference>
<organism evidence="4 5">
    <name type="scientific">Gonapodya prolifera (strain JEL478)</name>
    <name type="common">Monoblepharis prolifera</name>
    <dbReference type="NCBI Taxonomy" id="1344416"/>
    <lineage>
        <taxon>Eukaryota</taxon>
        <taxon>Fungi</taxon>
        <taxon>Fungi incertae sedis</taxon>
        <taxon>Chytridiomycota</taxon>
        <taxon>Chytridiomycota incertae sedis</taxon>
        <taxon>Monoblepharidomycetes</taxon>
        <taxon>Monoblepharidales</taxon>
        <taxon>Gonapodyaceae</taxon>
        <taxon>Gonapodya</taxon>
    </lineage>
</organism>
<dbReference type="EMBL" id="KQ965771">
    <property type="protein sequence ID" value="KXS14131.1"/>
    <property type="molecule type" value="Genomic_DNA"/>
</dbReference>
<feature type="region of interest" description="Disordered" evidence="2">
    <location>
        <begin position="214"/>
        <end position="246"/>
    </location>
</feature>
<dbReference type="Pfam" id="PF04059">
    <property type="entry name" value="RRM_2"/>
    <property type="match status" value="1"/>
</dbReference>
<feature type="compositionally biased region" description="Polar residues" evidence="2">
    <location>
        <begin position="219"/>
        <end position="234"/>
    </location>
</feature>
<dbReference type="InterPro" id="IPR000504">
    <property type="entry name" value="RRM_dom"/>
</dbReference>
<feature type="region of interest" description="Disordered" evidence="2">
    <location>
        <begin position="358"/>
        <end position="388"/>
    </location>
</feature>
<dbReference type="OrthoDB" id="417481at2759"/>
<keyword evidence="1" id="KW-0694">RNA-binding</keyword>
<dbReference type="CDD" id="cd00590">
    <property type="entry name" value="RRM_SF"/>
    <property type="match status" value="1"/>
</dbReference>
<dbReference type="GO" id="GO:0003723">
    <property type="term" value="F:RNA binding"/>
    <property type="evidence" value="ECO:0007669"/>
    <property type="project" value="UniProtKB-KW"/>
</dbReference>
<evidence type="ECO:0000313" key="4">
    <source>
        <dbReference type="EMBL" id="KXS14131.1"/>
    </source>
</evidence>
<reference evidence="4 5" key="1">
    <citation type="journal article" date="2015" name="Genome Biol. Evol.">
        <title>Phylogenomic analyses indicate that early fungi evolved digesting cell walls of algal ancestors of land plants.</title>
        <authorList>
            <person name="Chang Y."/>
            <person name="Wang S."/>
            <person name="Sekimoto S."/>
            <person name="Aerts A.L."/>
            <person name="Choi C."/>
            <person name="Clum A."/>
            <person name="LaButti K.M."/>
            <person name="Lindquist E.A."/>
            <person name="Yee Ngan C."/>
            <person name="Ohm R.A."/>
            <person name="Salamov A.A."/>
            <person name="Grigoriev I.V."/>
            <person name="Spatafora J.W."/>
            <person name="Berbee M.L."/>
        </authorList>
    </citation>
    <scope>NUCLEOTIDE SEQUENCE [LARGE SCALE GENOMIC DNA]</scope>
    <source>
        <strain evidence="4 5">JEL478</strain>
    </source>
</reference>
<evidence type="ECO:0000313" key="5">
    <source>
        <dbReference type="Proteomes" id="UP000070544"/>
    </source>
</evidence>
<dbReference type="InterPro" id="IPR034862">
    <property type="entry name" value="Fungal_Mei2-like_RRM3"/>
</dbReference>
<dbReference type="InterPro" id="IPR035979">
    <property type="entry name" value="RBD_domain_sf"/>
</dbReference>
<dbReference type="PANTHER" id="PTHR23189">
    <property type="entry name" value="RNA RECOGNITION MOTIF-CONTAINING"/>
    <property type="match status" value="1"/>
</dbReference>